<keyword evidence="2" id="KW-1185">Reference proteome</keyword>
<evidence type="ECO:0000313" key="2">
    <source>
        <dbReference type="Proteomes" id="UP000814033"/>
    </source>
</evidence>
<accession>A0ACB8RHC3</accession>
<evidence type="ECO:0000313" key="1">
    <source>
        <dbReference type="EMBL" id="KAI0042990.1"/>
    </source>
</evidence>
<protein>
    <submittedName>
        <fullName evidence="1">Uncharacterized protein</fullName>
    </submittedName>
</protein>
<dbReference type="EMBL" id="MU276038">
    <property type="protein sequence ID" value="KAI0042990.1"/>
    <property type="molecule type" value="Genomic_DNA"/>
</dbReference>
<proteinExistence type="predicted"/>
<reference evidence="1" key="1">
    <citation type="submission" date="2021-02" db="EMBL/GenBank/DDBJ databases">
        <authorList>
            <consortium name="DOE Joint Genome Institute"/>
            <person name="Ahrendt S."/>
            <person name="Looney B.P."/>
            <person name="Miyauchi S."/>
            <person name="Morin E."/>
            <person name="Drula E."/>
            <person name="Courty P.E."/>
            <person name="Chicoki N."/>
            <person name="Fauchery L."/>
            <person name="Kohler A."/>
            <person name="Kuo A."/>
            <person name="Labutti K."/>
            <person name="Pangilinan J."/>
            <person name="Lipzen A."/>
            <person name="Riley R."/>
            <person name="Andreopoulos W."/>
            <person name="He G."/>
            <person name="Johnson J."/>
            <person name="Barry K.W."/>
            <person name="Grigoriev I.V."/>
            <person name="Nagy L."/>
            <person name="Hibbett D."/>
            <person name="Henrissat B."/>
            <person name="Matheny P.B."/>
            <person name="Labbe J."/>
            <person name="Martin F."/>
        </authorList>
    </citation>
    <scope>NUCLEOTIDE SEQUENCE</scope>
    <source>
        <strain evidence="1">FP105234-sp</strain>
    </source>
</reference>
<gene>
    <name evidence="1" type="ORF">FA95DRAFT_504857</name>
</gene>
<comment type="caution">
    <text evidence="1">The sequence shown here is derived from an EMBL/GenBank/DDBJ whole genome shotgun (WGS) entry which is preliminary data.</text>
</comment>
<dbReference type="Proteomes" id="UP000814033">
    <property type="component" value="Unassembled WGS sequence"/>
</dbReference>
<name>A0ACB8RHC3_9AGAM</name>
<reference evidence="1" key="2">
    <citation type="journal article" date="2022" name="New Phytol.">
        <title>Evolutionary transition to the ectomycorrhizal habit in the genomes of a hyperdiverse lineage of mushroom-forming fungi.</title>
        <authorList>
            <person name="Looney B."/>
            <person name="Miyauchi S."/>
            <person name="Morin E."/>
            <person name="Drula E."/>
            <person name="Courty P.E."/>
            <person name="Kohler A."/>
            <person name="Kuo A."/>
            <person name="LaButti K."/>
            <person name="Pangilinan J."/>
            <person name="Lipzen A."/>
            <person name="Riley R."/>
            <person name="Andreopoulos W."/>
            <person name="He G."/>
            <person name="Johnson J."/>
            <person name="Nolan M."/>
            <person name="Tritt A."/>
            <person name="Barry K.W."/>
            <person name="Grigoriev I.V."/>
            <person name="Nagy L.G."/>
            <person name="Hibbett D."/>
            <person name="Henrissat B."/>
            <person name="Matheny P.B."/>
            <person name="Labbe J."/>
            <person name="Martin F.M."/>
        </authorList>
    </citation>
    <scope>NUCLEOTIDE SEQUENCE</scope>
    <source>
        <strain evidence="1">FP105234-sp</strain>
    </source>
</reference>
<organism evidence="1 2">
    <name type="scientific">Auriscalpium vulgare</name>
    <dbReference type="NCBI Taxonomy" id="40419"/>
    <lineage>
        <taxon>Eukaryota</taxon>
        <taxon>Fungi</taxon>
        <taxon>Dikarya</taxon>
        <taxon>Basidiomycota</taxon>
        <taxon>Agaricomycotina</taxon>
        <taxon>Agaricomycetes</taxon>
        <taxon>Russulales</taxon>
        <taxon>Auriscalpiaceae</taxon>
        <taxon>Auriscalpium</taxon>
    </lineage>
</organism>
<sequence>MAAATVAEALTIGMSAAARCKVDVETRCALFGVVQLHKQARRAQPITARAQHRPARPSRSLSPAFSQTTARASSLATQQSRAKRTSGRQRVPSLRRYSMHDLTQATNTNNLPFSPLRYDKQIPSNVRTPRPSRSWTCADVLQHANATDSPQATRSLCAANKMSPTARRAASTRCLHEQQNGARPTMHAPRDAHAPTHPAHKRADDNTTLRSWQDRPLAERRSRRTIARSPCYTLAPRDDVKTIWQE</sequence>